<keyword evidence="2" id="KW-0808">Transferase</keyword>
<evidence type="ECO:0000256" key="2">
    <source>
        <dbReference type="ARBA" id="ARBA00022679"/>
    </source>
</evidence>
<dbReference type="PANTHER" id="PTHR30582:SF33">
    <property type="entry name" value="EXPORTED PROTEIN"/>
    <property type="match status" value="1"/>
</dbReference>
<evidence type="ECO:0000256" key="5">
    <source>
        <dbReference type="ARBA" id="ARBA00023316"/>
    </source>
</evidence>
<dbReference type="AlphaFoldDB" id="A0A4R1HV07"/>
<evidence type="ECO:0000256" key="1">
    <source>
        <dbReference type="ARBA" id="ARBA00004752"/>
    </source>
</evidence>
<feature type="domain" description="L,D-TPase catalytic" evidence="7">
    <location>
        <begin position="52"/>
        <end position="166"/>
    </location>
</feature>
<dbReference type="InterPro" id="IPR050979">
    <property type="entry name" value="LD-transpeptidase"/>
</dbReference>
<dbReference type="GO" id="GO:0071972">
    <property type="term" value="F:peptidoglycan L,D-transpeptidase activity"/>
    <property type="evidence" value="ECO:0007669"/>
    <property type="project" value="TreeGrafter"/>
</dbReference>
<reference evidence="8 9" key="1">
    <citation type="submission" date="2019-03" db="EMBL/GenBank/DDBJ databases">
        <title>Sequencing the genomes of 1000 actinobacteria strains.</title>
        <authorList>
            <person name="Klenk H.-P."/>
        </authorList>
    </citation>
    <scope>NUCLEOTIDE SEQUENCE [LARGE SCALE GENOMIC DNA]</scope>
    <source>
        <strain evidence="8 9">DSM 44969</strain>
    </source>
</reference>
<keyword evidence="5 6" id="KW-0961">Cell wall biogenesis/degradation</keyword>
<keyword evidence="4 6" id="KW-0573">Peptidoglycan synthesis</keyword>
<evidence type="ECO:0000313" key="9">
    <source>
        <dbReference type="Proteomes" id="UP000295560"/>
    </source>
</evidence>
<feature type="active site" description="Proton donor/acceptor" evidence="6">
    <location>
        <position position="131"/>
    </location>
</feature>
<evidence type="ECO:0000256" key="3">
    <source>
        <dbReference type="ARBA" id="ARBA00022960"/>
    </source>
</evidence>
<dbReference type="UniPathway" id="UPA00219"/>
<dbReference type="PROSITE" id="PS52029">
    <property type="entry name" value="LD_TPASE"/>
    <property type="match status" value="1"/>
</dbReference>
<keyword evidence="3 6" id="KW-0133">Cell shape</keyword>
<dbReference type="InterPro" id="IPR005490">
    <property type="entry name" value="LD_TPept_cat_dom"/>
</dbReference>
<dbReference type="RefSeq" id="WP_132423998.1">
    <property type="nucleotide sequence ID" value="NZ_SMFZ01000001.1"/>
</dbReference>
<dbReference type="PANTHER" id="PTHR30582">
    <property type="entry name" value="L,D-TRANSPEPTIDASE"/>
    <property type="match status" value="1"/>
</dbReference>
<accession>A0A4R1HV07</accession>
<dbReference type="SUPFAM" id="SSF141523">
    <property type="entry name" value="L,D-transpeptidase catalytic domain-like"/>
    <property type="match status" value="1"/>
</dbReference>
<dbReference type="GO" id="GO:0016740">
    <property type="term" value="F:transferase activity"/>
    <property type="evidence" value="ECO:0007669"/>
    <property type="project" value="UniProtKB-KW"/>
</dbReference>
<feature type="active site" description="Nucleophile" evidence="6">
    <location>
        <position position="142"/>
    </location>
</feature>
<dbReference type="Pfam" id="PF03734">
    <property type="entry name" value="YkuD"/>
    <property type="match status" value="1"/>
</dbReference>
<dbReference type="GO" id="GO:0018104">
    <property type="term" value="P:peptidoglycan-protein cross-linking"/>
    <property type="evidence" value="ECO:0007669"/>
    <property type="project" value="TreeGrafter"/>
</dbReference>
<dbReference type="Proteomes" id="UP000295560">
    <property type="component" value="Unassembled WGS sequence"/>
</dbReference>
<gene>
    <name evidence="8" type="ORF">EV378_2405</name>
</gene>
<dbReference type="Gene3D" id="2.40.440.10">
    <property type="entry name" value="L,D-transpeptidase catalytic domain-like"/>
    <property type="match status" value="1"/>
</dbReference>
<evidence type="ECO:0000313" key="8">
    <source>
        <dbReference type="EMBL" id="TCK26567.1"/>
    </source>
</evidence>
<evidence type="ECO:0000256" key="4">
    <source>
        <dbReference type="ARBA" id="ARBA00022984"/>
    </source>
</evidence>
<comment type="caution">
    <text evidence="8">The sequence shown here is derived from an EMBL/GenBank/DDBJ whole genome shotgun (WGS) entry which is preliminary data.</text>
</comment>
<keyword evidence="9" id="KW-1185">Reference proteome</keyword>
<sequence>MRTARRRPGVIVAVLVGIIGLIGAGTALANSPAAAQFAEQPLVYGTPCTVTAKACVDLDSRQSWLLQDGKIISGPVPVATGGPGHETPVGHSLRVYRKEQLHTSSEYRLTNGEGAPMPWATFFEDGGIAFHEGRTDTPSGGCVRLSRDNAIAWYNHLQIGDQVQVVRATQVHADRGLAPPPPPKQW</sequence>
<proteinExistence type="predicted"/>
<dbReference type="GO" id="GO:0071555">
    <property type="term" value="P:cell wall organization"/>
    <property type="evidence" value="ECO:0007669"/>
    <property type="project" value="UniProtKB-UniRule"/>
</dbReference>
<name>A0A4R1HV07_PSEEN</name>
<dbReference type="EMBL" id="SMFZ01000001">
    <property type="protein sequence ID" value="TCK26567.1"/>
    <property type="molecule type" value="Genomic_DNA"/>
</dbReference>
<dbReference type="GO" id="GO:0008360">
    <property type="term" value="P:regulation of cell shape"/>
    <property type="evidence" value="ECO:0007669"/>
    <property type="project" value="UniProtKB-UniRule"/>
</dbReference>
<dbReference type="CDD" id="cd16913">
    <property type="entry name" value="YkuD_like"/>
    <property type="match status" value="1"/>
</dbReference>
<evidence type="ECO:0000256" key="6">
    <source>
        <dbReference type="PROSITE-ProRule" id="PRU01373"/>
    </source>
</evidence>
<protein>
    <submittedName>
        <fullName evidence="8">L,D-transpeptidase-like protein</fullName>
    </submittedName>
</protein>
<dbReference type="InterPro" id="IPR038063">
    <property type="entry name" value="Transpep_catalytic_dom"/>
</dbReference>
<comment type="pathway">
    <text evidence="1 6">Cell wall biogenesis; peptidoglycan biosynthesis.</text>
</comment>
<evidence type="ECO:0000259" key="7">
    <source>
        <dbReference type="PROSITE" id="PS52029"/>
    </source>
</evidence>
<dbReference type="GO" id="GO:0005576">
    <property type="term" value="C:extracellular region"/>
    <property type="evidence" value="ECO:0007669"/>
    <property type="project" value="TreeGrafter"/>
</dbReference>
<organism evidence="8 9">
    <name type="scientific">Pseudonocardia endophytica</name>
    <dbReference type="NCBI Taxonomy" id="401976"/>
    <lineage>
        <taxon>Bacteria</taxon>
        <taxon>Bacillati</taxon>
        <taxon>Actinomycetota</taxon>
        <taxon>Actinomycetes</taxon>
        <taxon>Pseudonocardiales</taxon>
        <taxon>Pseudonocardiaceae</taxon>
        <taxon>Pseudonocardia</taxon>
    </lineage>
</organism>
<dbReference type="OrthoDB" id="8887048at2"/>